<proteinExistence type="predicted"/>
<protein>
    <submittedName>
        <fullName evidence="1">Uncharacterized protein</fullName>
    </submittedName>
</protein>
<name>A0A9D4LHV8_DREPO</name>
<comment type="caution">
    <text evidence="1">The sequence shown here is derived from an EMBL/GenBank/DDBJ whole genome shotgun (WGS) entry which is preliminary data.</text>
</comment>
<organism evidence="1 2">
    <name type="scientific">Dreissena polymorpha</name>
    <name type="common">Zebra mussel</name>
    <name type="synonym">Mytilus polymorpha</name>
    <dbReference type="NCBI Taxonomy" id="45954"/>
    <lineage>
        <taxon>Eukaryota</taxon>
        <taxon>Metazoa</taxon>
        <taxon>Spiralia</taxon>
        <taxon>Lophotrochozoa</taxon>
        <taxon>Mollusca</taxon>
        <taxon>Bivalvia</taxon>
        <taxon>Autobranchia</taxon>
        <taxon>Heteroconchia</taxon>
        <taxon>Euheterodonta</taxon>
        <taxon>Imparidentia</taxon>
        <taxon>Neoheterodontei</taxon>
        <taxon>Myida</taxon>
        <taxon>Dreissenoidea</taxon>
        <taxon>Dreissenidae</taxon>
        <taxon>Dreissena</taxon>
    </lineage>
</organism>
<reference evidence="1" key="1">
    <citation type="journal article" date="2019" name="bioRxiv">
        <title>The Genome of the Zebra Mussel, Dreissena polymorpha: A Resource for Invasive Species Research.</title>
        <authorList>
            <person name="McCartney M.A."/>
            <person name="Auch B."/>
            <person name="Kono T."/>
            <person name="Mallez S."/>
            <person name="Zhang Y."/>
            <person name="Obille A."/>
            <person name="Becker A."/>
            <person name="Abrahante J.E."/>
            <person name="Garbe J."/>
            <person name="Badalamenti J.P."/>
            <person name="Herman A."/>
            <person name="Mangelson H."/>
            <person name="Liachko I."/>
            <person name="Sullivan S."/>
            <person name="Sone E.D."/>
            <person name="Koren S."/>
            <person name="Silverstein K.A.T."/>
            <person name="Beckman K.B."/>
            <person name="Gohl D.M."/>
        </authorList>
    </citation>
    <scope>NUCLEOTIDE SEQUENCE</scope>
    <source>
        <strain evidence="1">Duluth1</strain>
        <tissue evidence="1">Whole animal</tissue>
    </source>
</reference>
<keyword evidence="2" id="KW-1185">Reference proteome</keyword>
<dbReference type="AlphaFoldDB" id="A0A9D4LHV8"/>
<evidence type="ECO:0000313" key="2">
    <source>
        <dbReference type="Proteomes" id="UP000828390"/>
    </source>
</evidence>
<dbReference type="Proteomes" id="UP000828390">
    <property type="component" value="Unassembled WGS sequence"/>
</dbReference>
<dbReference type="EMBL" id="JAIWYP010000003">
    <property type="protein sequence ID" value="KAH3858340.1"/>
    <property type="molecule type" value="Genomic_DNA"/>
</dbReference>
<sequence length="124" mass="14094">MTMAIYVETLPVNILDKKINTIKDMLELEIQLMRYELTRLTVNFDNYLHGLNTMPGGERTDGIKTTHADLATFKDTTIRNGDLSNVLARAFNAEKMALKKSTEDMKVQLIETAKHMTERSCVVT</sequence>
<gene>
    <name evidence="1" type="ORF">DPMN_100963</name>
</gene>
<evidence type="ECO:0000313" key="1">
    <source>
        <dbReference type="EMBL" id="KAH3858340.1"/>
    </source>
</evidence>
<accession>A0A9D4LHV8</accession>
<reference evidence="1" key="2">
    <citation type="submission" date="2020-11" db="EMBL/GenBank/DDBJ databases">
        <authorList>
            <person name="McCartney M.A."/>
            <person name="Auch B."/>
            <person name="Kono T."/>
            <person name="Mallez S."/>
            <person name="Becker A."/>
            <person name="Gohl D.M."/>
            <person name="Silverstein K.A.T."/>
            <person name="Koren S."/>
            <person name="Bechman K.B."/>
            <person name="Herman A."/>
            <person name="Abrahante J.E."/>
            <person name="Garbe J."/>
        </authorList>
    </citation>
    <scope>NUCLEOTIDE SEQUENCE</scope>
    <source>
        <strain evidence="1">Duluth1</strain>
        <tissue evidence="1">Whole animal</tissue>
    </source>
</reference>